<gene>
    <name evidence="2" type="ORF">DM02DRAFT_514061</name>
</gene>
<name>A0A2V1E881_9PLEO</name>
<keyword evidence="3" id="KW-1185">Reference proteome</keyword>
<dbReference type="InterPro" id="IPR052523">
    <property type="entry name" value="Trichothecene_AcTrans"/>
</dbReference>
<proteinExistence type="predicted"/>
<evidence type="ECO:0000313" key="3">
    <source>
        <dbReference type="Proteomes" id="UP000244855"/>
    </source>
</evidence>
<dbReference type="SUPFAM" id="SSF55729">
    <property type="entry name" value="Acyl-CoA N-acyltransferases (Nat)"/>
    <property type="match status" value="1"/>
</dbReference>
<dbReference type="OrthoDB" id="4738875at2759"/>
<dbReference type="STRING" id="97972.A0A2V1E881"/>
<evidence type="ECO:0000313" key="2">
    <source>
        <dbReference type="EMBL" id="PVI06767.1"/>
    </source>
</evidence>
<protein>
    <recommendedName>
        <fullName evidence="4">N-acetyltransferase domain-containing protein</fullName>
    </recommendedName>
</protein>
<evidence type="ECO:0008006" key="4">
    <source>
        <dbReference type="Google" id="ProtNLM"/>
    </source>
</evidence>
<dbReference type="CDD" id="cd04301">
    <property type="entry name" value="NAT_SF"/>
    <property type="match status" value="1"/>
</dbReference>
<dbReference type="EMBL" id="KZ805307">
    <property type="protein sequence ID" value="PVI06767.1"/>
    <property type="molecule type" value="Genomic_DNA"/>
</dbReference>
<evidence type="ECO:0000256" key="1">
    <source>
        <dbReference type="SAM" id="MobiDB-lite"/>
    </source>
</evidence>
<reference evidence="2 3" key="1">
    <citation type="journal article" date="2018" name="Sci. Rep.">
        <title>Comparative genomics provides insights into the lifestyle and reveals functional heterogeneity of dark septate endophytic fungi.</title>
        <authorList>
            <person name="Knapp D.G."/>
            <person name="Nemeth J.B."/>
            <person name="Barry K."/>
            <person name="Hainaut M."/>
            <person name="Henrissat B."/>
            <person name="Johnson J."/>
            <person name="Kuo A."/>
            <person name="Lim J.H.P."/>
            <person name="Lipzen A."/>
            <person name="Nolan M."/>
            <person name="Ohm R.A."/>
            <person name="Tamas L."/>
            <person name="Grigoriev I.V."/>
            <person name="Spatafora J.W."/>
            <person name="Nagy L.G."/>
            <person name="Kovacs G.M."/>
        </authorList>
    </citation>
    <scope>NUCLEOTIDE SEQUENCE [LARGE SCALE GENOMIC DNA]</scope>
    <source>
        <strain evidence="2 3">DSE2036</strain>
    </source>
</reference>
<feature type="compositionally biased region" description="Low complexity" evidence="1">
    <location>
        <begin position="122"/>
        <end position="137"/>
    </location>
</feature>
<accession>A0A2V1E881</accession>
<dbReference type="PANTHER" id="PTHR42791">
    <property type="entry name" value="GNAT FAMILY ACETYLTRANSFERASE"/>
    <property type="match status" value="1"/>
</dbReference>
<sequence length="278" mass="30243">MPSCEKVRIATIQDLERIATVAAAGFFHSPTFKYQRKYHAKYPDDTLLSYKSEYRDSILDPECVVLVAEDDVKNHEGLHVYDALRSAVAYKPASSLDSRGQIIVGVSSVSIVGSRYAGRFQPESLSDAPASSPSPVESPDRDVCPKASRLYNAVTGPAKAKHLAGQMRLSTLAVHPAYWHRGHAARLVNWCTQLADLEGVSVGISAVPMGAIIAAKAGFERQELVRIVPAHVNESSLCEDSEDADAHGDEFEVWVAVRRPRSLSPASNQSDTSLTPEE</sequence>
<feature type="region of interest" description="Disordered" evidence="1">
    <location>
        <begin position="122"/>
        <end position="142"/>
    </location>
</feature>
<dbReference type="AlphaFoldDB" id="A0A2V1E881"/>
<dbReference type="Gene3D" id="3.40.630.30">
    <property type="match status" value="1"/>
</dbReference>
<organism evidence="2 3">
    <name type="scientific">Periconia macrospinosa</name>
    <dbReference type="NCBI Taxonomy" id="97972"/>
    <lineage>
        <taxon>Eukaryota</taxon>
        <taxon>Fungi</taxon>
        <taxon>Dikarya</taxon>
        <taxon>Ascomycota</taxon>
        <taxon>Pezizomycotina</taxon>
        <taxon>Dothideomycetes</taxon>
        <taxon>Pleosporomycetidae</taxon>
        <taxon>Pleosporales</taxon>
        <taxon>Massarineae</taxon>
        <taxon>Periconiaceae</taxon>
        <taxon>Periconia</taxon>
    </lineage>
</organism>
<dbReference type="InterPro" id="IPR016181">
    <property type="entry name" value="Acyl_CoA_acyltransferase"/>
</dbReference>
<dbReference type="PANTHER" id="PTHR42791:SF1">
    <property type="entry name" value="N-ACETYLTRANSFERASE DOMAIN-CONTAINING PROTEIN"/>
    <property type="match status" value="1"/>
</dbReference>
<dbReference type="Proteomes" id="UP000244855">
    <property type="component" value="Unassembled WGS sequence"/>
</dbReference>